<gene>
    <name evidence="2" type="ORF">MNBD_PLANCTO02-670</name>
</gene>
<reference evidence="2" key="1">
    <citation type="submission" date="2018-06" db="EMBL/GenBank/DDBJ databases">
        <authorList>
            <person name="Zhirakovskaya E."/>
        </authorList>
    </citation>
    <scope>NUCLEOTIDE SEQUENCE</scope>
</reference>
<dbReference type="EMBL" id="UOGL01000569">
    <property type="protein sequence ID" value="VAX41603.1"/>
    <property type="molecule type" value="Genomic_DNA"/>
</dbReference>
<protein>
    <submittedName>
        <fullName evidence="2">Uncharacterized protein</fullName>
    </submittedName>
</protein>
<dbReference type="AlphaFoldDB" id="A0A3B1DX16"/>
<evidence type="ECO:0000313" key="2">
    <source>
        <dbReference type="EMBL" id="VAX41603.1"/>
    </source>
</evidence>
<keyword evidence="1" id="KW-0472">Membrane</keyword>
<proteinExistence type="predicted"/>
<accession>A0A3B1DX16</accession>
<keyword evidence="1" id="KW-1133">Transmembrane helix</keyword>
<evidence type="ECO:0000256" key="1">
    <source>
        <dbReference type="SAM" id="Phobius"/>
    </source>
</evidence>
<feature type="transmembrane region" description="Helical" evidence="1">
    <location>
        <begin position="72"/>
        <end position="90"/>
    </location>
</feature>
<feature type="transmembrane region" description="Helical" evidence="1">
    <location>
        <begin position="15"/>
        <end position="36"/>
    </location>
</feature>
<keyword evidence="1" id="KW-0812">Transmembrane</keyword>
<feature type="transmembrane region" description="Helical" evidence="1">
    <location>
        <begin position="48"/>
        <end position="66"/>
    </location>
</feature>
<organism evidence="2">
    <name type="scientific">hydrothermal vent metagenome</name>
    <dbReference type="NCBI Taxonomy" id="652676"/>
    <lineage>
        <taxon>unclassified sequences</taxon>
        <taxon>metagenomes</taxon>
        <taxon>ecological metagenomes</taxon>
    </lineage>
</organism>
<name>A0A3B1DX16_9ZZZZ</name>
<sequence length="109" mass="12070">MTDFLFAKMSISDTAWVVVAVLCSLFFAVALIFNLAEYVQSVSGSIRRIVAGLVGIVFLLAGYYFLSGVLNLLGIVFLALGFVDAFFATFRKKVPTEKNKKQIEGMKFR</sequence>